<name>J4GHU3_9APHY</name>
<protein>
    <recommendedName>
        <fullName evidence="4">Ubiquitin 3 binding protein But2 C-terminal domain-containing protein</fullName>
    </recommendedName>
</protein>
<keyword evidence="3" id="KW-1185">Reference proteome</keyword>
<dbReference type="EMBL" id="HE796885">
    <property type="protein sequence ID" value="CCL98470.1"/>
    <property type="molecule type" value="Genomic_DNA"/>
</dbReference>
<proteinExistence type="predicted"/>
<evidence type="ECO:0000256" key="1">
    <source>
        <dbReference type="SAM" id="SignalP"/>
    </source>
</evidence>
<organism evidence="2 3">
    <name type="scientific">Fibroporia radiculosa</name>
    <dbReference type="NCBI Taxonomy" id="599839"/>
    <lineage>
        <taxon>Eukaryota</taxon>
        <taxon>Fungi</taxon>
        <taxon>Dikarya</taxon>
        <taxon>Basidiomycota</taxon>
        <taxon>Agaricomycotina</taxon>
        <taxon>Agaricomycetes</taxon>
        <taxon>Polyporales</taxon>
        <taxon>Fibroporiaceae</taxon>
        <taxon>Fibroporia</taxon>
    </lineage>
</organism>
<dbReference type="GeneID" id="24093381"/>
<dbReference type="OrthoDB" id="2844016at2759"/>
<evidence type="ECO:0008006" key="4">
    <source>
        <dbReference type="Google" id="ProtNLM"/>
    </source>
</evidence>
<dbReference type="AlphaFoldDB" id="J4GHU3"/>
<evidence type="ECO:0000313" key="2">
    <source>
        <dbReference type="EMBL" id="CCL98470.1"/>
    </source>
</evidence>
<evidence type="ECO:0000313" key="3">
    <source>
        <dbReference type="Proteomes" id="UP000006352"/>
    </source>
</evidence>
<dbReference type="RefSeq" id="XP_012177753.1">
    <property type="nucleotide sequence ID" value="XM_012322363.1"/>
</dbReference>
<gene>
    <name evidence="2" type="ORF">FIBRA_00468</name>
</gene>
<feature type="chain" id="PRO_5003778438" description="Ubiquitin 3 binding protein But2 C-terminal domain-containing protein" evidence="1">
    <location>
        <begin position="18"/>
        <end position="207"/>
    </location>
</feature>
<dbReference type="Proteomes" id="UP000006352">
    <property type="component" value="Unassembled WGS sequence"/>
</dbReference>
<sequence length="207" mass="21645">MITATFLSILLADVAVSMPSMNVRQTGASCAGLGSDATDTTSYNFTLAAYNTTNSGGVTTPLVLAWGPPGDSPAASEWVFSTYESWGSNQWPYNTLQSGAVFPQAGSDEEGLGAFSAPVAAGDELVFVVTEYESSPDAAQIYCAVPEVATNSVLLAVNGDTNSFSLCTATTTWISGSQVTLVYEASEDSDEYIYDTCYAVKVAIEPV</sequence>
<feature type="signal peptide" evidence="1">
    <location>
        <begin position="1"/>
        <end position="17"/>
    </location>
</feature>
<dbReference type="HOGENOM" id="CLU_111198_0_0_1"/>
<reference evidence="2 3" key="1">
    <citation type="journal article" date="2012" name="Appl. Environ. Microbiol.">
        <title>Short-read sequencing for genomic analysis of the brown rot fungus Fibroporia radiculosa.</title>
        <authorList>
            <person name="Tang J.D."/>
            <person name="Perkins A.D."/>
            <person name="Sonstegard T.S."/>
            <person name="Schroeder S.G."/>
            <person name="Burgess S.C."/>
            <person name="Diehl S.V."/>
        </authorList>
    </citation>
    <scope>NUCLEOTIDE SEQUENCE [LARGE SCALE GENOMIC DNA]</scope>
    <source>
        <strain evidence="2 3">TFFH 294</strain>
    </source>
</reference>
<dbReference type="InParanoid" id="J4GHU3"/>
<accession>J4GHU3</accession>
<keyword evidence="1" id="KW-0732">Signal</keyword>